<comment type="caution">
    <text evidence="1">The sequence shown here is derived from an EMBL/GenBank/DDBJ whole genome shotgun (WGS) entry which is preliminary data.</text>
</comment>
<reference evidence="1" key="2">
    <citation type="journal article" date="2022" name="New Phytol.">
        <title>Evolutionary transition to the ectomycorrhizal habit in the genomes of a hyperdiverse lineage of mushroom-forming fungi.</title>
        <authorList>
            <person name="Looney B."/>
            <person name="Miyauchi S."/>
            <person name="Morin E."/>
            <person name="Drula E."/>
            <person name="Courty P.E."/>
            <person name="Kohler A."/>
            <person name="Kuo A."/>
            <person name="LaButti K."/>
            <person name="Pangilinan J."/>
            <person name="Lipzen A."/>
            <person name="Riley R."/>
            <person name="Andreopoulos W."/>
            <person name="He G."/>
            <person name="Johnson J."/>
            <person name="Nolan M."/>
            <person name="Tritt A."/>
            <person name="Barry K.W."/>
            <person name="Grigoriev I.V."/>
            <person name="Nagy L.G."/>
            <person name="Hibbett D."/>
            <person name="Henrissat B."/>
            <person name="Matheny P.B."/>
            <person name="Labbe J."/>
            <person name="Martin F.M."/>
        </authorList>
    </citation>
    <scope>NUCLEOTIDE SEQUENCE</scope>
    <source>
        <strain evidence="1">FP105234-sp</strain>
    </source>
</reference>
<evidence type="ECO:0000313" key="2">
    <source>
        <dbReference type="Proteomes" id="UP000814033"/>
    </source>
</evidence>
<proteinExistence type="predicted"/>
<dbReference type="Proteomes" id="UP000814033">
    <property type="component" value="Unassembled WGS sequence"/>
</dbReference>
<keyword evidence="2" id="KW-1185">Reference proteome</keyword>
<feature type="non-terminal residue" evidence="1">
    <location>
        <position position="1"/>
    </location>
</feature>
<accession>A0ACB8R3U8</accession>
<dbReference type="EMBL" id="MU276410">
    <property type="protein sequence ID" value="KAI0038801.1"/>
    <property type="molecule type" value="Genomic_DNA"/>
</dbReference>
<name>A0ACB8R3U8_9AGAM</name>
<feature type="non-terminal residue" evidence="1">
    <location>
        <position position="80"/>
    </location>
</feature>
<evidence type="ECO:0000313" key="1">
    <source>
        <dbReference type="EMBL" id="KAI0038801.1"/>
    </source>
</evidence>
<organism evidence="1 2">
    <name type="scientific">Auriscalpium vulgare</name>
    <dbReference type="NCBI Taxonomy" id="40419"/>
    <lineage>
        <taxon>Eukaryota</taxon>
        <taxon>Fungi</taxon>
        <taxon>Dikarya</taxon>
        <taxon>Basidiomycota</taxon>
        <taxon>Agaricomycotina</taxon>
        <taxon>Agaricomycetes</taxon>
        <taxon>Russulales</taxon>
        <taxon>Auriscalpiaceae</taxon>
        <taxon>Auriscalpium</taxon>
    </lineage>
</organism>
<gene>
    <name evidence="1" type="ORF">FA95DRAFT_1474708</name>
</gene>
<protein>
    <submittedName>
        <fullName evidence="1">Uncharacterized protein</fullName>
    </submittedName>
</protein>
<sequence length="80" mass="8542">IPLVIGMPVVISHNFDVDGGVVNGSVGTLKRVRFFTDAAGMRHATSVVVHIPDSSPDPLPDLPPHHVVALQETIGISFRH</sequence>
<reference evidence="1" key="1">
    <citation type="submission" date="2021-02" db="EMBL/GenBank/DDBJ databases">
        <authorList>
            <consortium name="DOE Joint Genome Institute"/>
            <person name="Ahrendt S."/>
            <person name="Looney B.P."/>
            <person name="Miyauchi S."/>
            <person name="Morin E."/>
            <person name="Drula E."/>
            <person name="Courty P.E."/>
            <person name="Chicoki N."/>
            <person name="Fauchery L."/>
            <person name="Kohler A."/>
            <person name="Kuo A."/>
            <person name="Labutti K."/>
            <person name="Pangilinan J."/>
            <person name="Lipzen A."/>
            <person name="Riley R."/>
            <person name="Andreopoulos W."/>
            <person name="He G."/>
            <person name="Johnson J."/>
            <person name="Barry K.W."/>
            <person name="Grigoriev I.V."/>
            <person name="Nagy L."/>
            <person name="Hibbett D."/>
            <person name="Henrissat B."/>
            <person name="Matheny P.B."/>
            <person name="Labbe J."/>
            <person name="Martin F."/>
        </authorList>
    </citation>
    <scope>NUCLEOTIDE SEQUENCE</scope>
    <source>
        <strain evidence="1">FP105234-sp</strain>
    </source>
</reference>